<dbReference type="RefSeq" id="WP_220205749.1">
    <property type="nucleotide sequence ID" value="NZ_BNJK01000001.1"/>
</dbReference>
<comment type="similarity">
    <text evidence="1 4">Belongs to the antibiotic N-acetyltransferase family.</text>
</comment>
<dbReference type="InterPro" id="IPR003679">
    <property type="entry name" value="Amioglycoside_AcTrfase"/>
</dbReference>
<accession>A0A8J3N246</accession>
<comment type="catalytic activity">
    <reaction evidence="4">
        <text>a 2-deoxystreptamine antibiotic + acetyl-CoA = an N(3)-acetyl-2-deoxystreptamine antibiotic + CoA + H(+)</text>
        <dbReference type="Rhea" id="RHEA:12665"/>
        <dbReference type="ChEBI" id="CHEBI:15378"/>
        <dbReference type="ChEBI" id="CHEBI:57287"/>
        <dbReference type="ChEBI" id="CHEBI:57288"/>
        <dbReference type="ChEBI" id="CHEBI:57921"/>
        <dbReference type="ChEBI" id="CHEBI:77452"/>
        <dbReference type="EC" id="2.3.1.81"/>
    </reaction>
</comment>
<keyword evidence="2 4" id="KW-0808">Transferase</keyword>
<dbReference type="InterPro" id="IPR028345">
    <property type="entry name" value="Antibiotic_NAT-like"/>
</dbReference>
<dbReference type="EMBL" id="BNJK01000001">
    <property type="protein sequence ID" value="GHO95047.1"/>
    <property type="molecule type" value="Genomic_DNA"/>
</dbReference>
<dbReference type="PANTHER" id="PTHR11104">
    <property type="entry name" value="AMINOGLYCOSIDE N3-ACETYLTRANSFERASE"/>
    <property type="match status" value="1"/>
</dbReference>
<organism evidence="5 6">
    <name type="scientific">Reticulibacter mediterranei</name>
    <dbReference type="NCBI Taxonomy" id="2778369"/>
    <lineage>
        <taxon>Bacteria</taxon>
        <taxon>Bacillati</taxon>
        <taxon>Chloroflexota</taxon>
        <taxon>Ktedonobacteria</taxon>
        <taxon>Ktedonobacterales</taxon>
        <taxon>Reticulibacteraceae</taxon>
        <taxon>Reticulibacter</taxon>
    </lineage>
</organism>
<proteinExistence type="inferred from homology"/>
<dbReference type="EC" id="2.3.1.-" evidence="4"/>
<comment type="caution">
    <text evidence="5">The sequence shown here is derived from an EMBL/GenBank/DDBJ whole genome shotgun (WGS) entry which is preliminary data.</text>
</comment>
<gene>
    <name evidence="5" type="ORF">KSF_050950</name>
</gene>
<evidence type="ECO:0000256" key="1">
    <source>
        <dbReference type="ARBA" id="ARBA00006383"/>
    </source>
</evidence>
<dbReference type="GO" id="GO:0046677">
    <property type="term" value="P:response to antibiotic"/>
    <property type="evidence" value="ECO:0007669"/>
    <property type="project" value="UniProtKB-KW"/>
</dbReference>
<dbReference type="GO" id="GO:0046353">
    <property type="term" value="F:aminoglycoside 3-N-acetyltransferase activity"/>
    <property type="evidence" value="ECO:0007669"/>
    <property type="project" value="UniProtKB-EC"/>
</dbReference>
<evidence type="ECO:0000313" key="5">
    <source>
        <dbReference type="EMBL" id="GHO95047.1"/>
    </source>
</evidence>
<keyword evidence="6" id="KW-1185">Reference proteome</keyword>
<keyword evidence="4" id="KW-0046">Antibiotic resistance</keyword>
<dbReference type="PANTHER" id="PTHR11104:SF0">
    <property type="entry name" value="SPBETA PROPHAGE-DERIVED AMINOGLYCOSIDE N(3')-ACETYLTRANSFERASE-LIKE PROTEIN YOKD"/>
    <property type="match status" value="1"/>
</dbReference>
<dbReference type="Pfam" id="PF02522">
    <property type="entry name" value="Antibiotic_NAT"/>
    <property type="match status" value="1"/>
</dbReference>
<protein>
    <recommendedName>
        <fullName evidence="4">Aminoglycoside N(3)-acetyltransferase</fullName>
        <ecNumber evidence="4">2.3.1.-</ecNumber>
    </recommendedName>
</protein>
<dbReference type="Proteomes" id="UP000597444">
    <property type="component" value="Unassembled WGS sequence"/>
</dbReference>
<evidence type="ECO:0000256" key="3">
    <source>
        <dbReference type="ARBA" id="ARBA00023315"/>
    </source>
</evidence>
<evidence type="ECO:0000256" key="4">
    <source>
        <dbReference type="RuleBase" id="RU365031"/>
    </source>
</evidence>
<evidence type="ECO:0000256" key="2">
    <source>
        <dbReference type="ARBA" id="ARBA00022679"/>
    </source>
</evidence>
<dbReference type="SUPFAM" id="SSF110710">
    <property type="entry name" value="TTHA0583/YokD-like"/>
    <property type="match status" value="1"/>
</dbReference>
<reference evidence="5" key="1">
    <citation type="submission" date="2020-10" db="EMBL/GenBank/DDBJ databases">
        <title>Taxonomic study of unclassified bacteria belonging to the class Ktedonobacteria.</title>
        <authorList>
            <person name="Yabe S."/>
            <person name="Wang C.M."/>
            <person name="Zheng Y."/>
            <person name="Sakai Y."/>
            <person name="Cavaletti L."/>
            <person name="Monciardini P."/>
            <person name="Donadio S."/>
        </authorList>
    </citation>
    <scope>NUCLEOTIDE SEQUENCE</scope>
    <source>
        <strain evidence="5">ID150040</strain>
    </source>
</reference>
<dbReference type="AlphaFoldDB" id="A0A8J3N246"/>
<name>A0A8J3N246_9CHLR</name>
<keyword evidence="3 4" id="KW-0012">Acyltransferase</keyword>
<evidence type="ECO:0000313" key="6">
    <source>
        <dbReference type="Proteomes" id="UP000597444"/>
    </source>
</evidence>
<sequence>MSESQLIYETPFPRTRASLAKDLQHIGVVAGMTLIVHSSLRSIGWVSGGPVAVVQALMDVVTTEGTLVMPTHTPGYSDPAQWENPPVPQSWWQAIYDTMPAFDPQITPSSFMGQIAETLRTWPDTMRSAHPQGSFAAWGKHADAITANHSINYSFGEDSPLARVYDLDGSVLLLGVGYDNCTSLHLAEYRTPGAIQVLQGAPILEHGQRVWKTYKDIEMDSETFPTIGQEFEQTKPVKTGKVGSAQVRLFPQRPIIDFAVQWLTQHRA</sequence>